<evidence type="ECO:0000313" key="1">
    <source>
        <dbReference type="EMBL" id="SHH08101.1"/>
    </source>
</evidence>
<organism evidence="1 2">
    <name type="scientific">Desulfosporosinus lacus DSM 15449</name>
    <dbReference type="NCBI Taxonomy" id="1121420"/>
    <lineage>
        <taxon>Bacteria</taxon>
        <taxon>Bacillati</taxon>
        <taxon>Bacillota</taxon>
        <taxon>Clostridia</taxon>
        <taxon>Eubacteriales</taxon>
        <taxon>Desulfitobacteriaceae</taxon>
        <taxon>Desulfosporosinus</taxon>
    </lineage>
</organism>
<dbReference type="EMBL" id="FQXJ01000003">
    <property type="protein sequence ID" value="SHH08101.1"/>
    <property type="molecule type" value="Genomic_DNA"/>
</dbReference>
<sequence>MNRSDVLFSNLTSDQIEDLKALENKFNSKQGQETILIAYTSPK</sequence>
<name>A0A1M5Q2V7_9FIRM</name>
<dbReference type="Proteomes" id="UP000183954">
    <property type="component" value="Unassembled WGS sequence"/>
</dbReference>
<dbReference type="RefSeq" id="WP_282433968.1">
    <property type="nucleotide sequence ID" value="NZ_FQXJ01000003.1"/>
</dbReference>
<reference evidence="2" key="1">
    <citation type="submission" date="2016-11" db="EMBL/GenBank/DDBJ databases">
        <authorList>
            <person name="Varghese N."/>
            <person name="Submissions S."/>
        </authorList>
    </citation>
    <scope>NUCLEOTIDE SEQUENCE [LARGE SCALE GENOMIC DNA]</scope>
    <source>
        <strain evidence="2">DSM 15449</strain>
    </source>
</reference>
<gene>
    <name evidence="1" type="ORF">SAMN02746098_00113</name>
</gene>
<proteinExistence type="predicted"/>
<accession>A0A1M5Q2V7</accession>
<evidence type="ECO:0000313" key="2">
    <source>
        <dbReference type="Proteomes" id="UP000183954"/>
    </source>
</evidence>
<dbReference type="STRING" id="1121420.SAMN02746098_00113"/>
<dbReference type="AlphaFoldDB" id="A0A1M5Q2V7"/>
<keyword evidence="2" id="KW-1185">Reference proteome</keyword>
<protein>
    <submittedName>
        <fullName evidence="1">Uncharacterized protein</fullName>
    </submittedName>
</protein>